<dbReference type="Proteomes" id="UP001314170">
    <property type="component" value="Unassembled WGS sequence"/>
</dbReference>
<feature type="region of interest" description="Disordered" evidence="1">
    <location>
        <begin position="95"/>
        <end position="118"/>
    </location>
</feature>
<comment type="caution">
    <text evidence="2">The sequence shown here is derived from an EMBL/GenBank/DDBJ whole genome shotgun (WGS) entry which is preliminary data.</text>
</comment>
<feature type="compositionally biased region" description="Basic residues" evidence="1">
    <location>
        <begin position="108"/>
        <end position="118"/>
    </location>
</feature>
<evidence type="ECO:0000256" key="1">
    <source>
        <dbReference type="SAM" id="MobiDB-lite"/>
    </source>
</evidence>
<evidence type="ECO:0000313" key="3">
    <source>
        <dbReference type="Proteomes" id="UP001314170"/>
    </source>
</evidence>
<keyword evidence="3" id="KW-1185">Reference proteome</keyword>
<sequence length="118" mass="13363">MVVKVMVIAMDGEVRNFCMKNSLAKVVGDENGSPTPTYGCWLYRRKRRDFVCRESETDTTATGAHSYDGAANCLLIFSHNYATALLQQQLEAKSQSNLKAKNHIDREHRRKDKAGRQI</sequence>
<name>A0AAV1RF78_9ROSI</name>
<reference evidence="2 3" key="1">
    <citation type="submission" date="2024-01" db="EMBL/GenBank/DDBJ databases">
        <authorList>
            <person name="Waweru B."/>
        </authorList>
    </citation>
    <scope>NUCLEOTIDE SEQUENCE [LARGE SCALE GENOMIC DNA]</scope>
</reference>
<evidence type="ECO:0000313" key="2">
    <source>
        <dbReference type="EMBL" id="CAK7334886.1"/>
    </source>
</evidence>
<organism evidence="2 3">
    <name type="scientific">Dovyalis caffra</name>
    <dbReference type="NCBI Taxonomy" id="77055"/>
    <lineage>
        <taxon>Eukaryota</taxon>
        <taxon>Viridiplantae</taxon>
        <taxon>Streptophyta</taxon>
        <taxon>Embryophyta</taxon>
        <taxon>Tracheophyta</taxon>
        <taxon>Spermatophyta</taxon>
        <taxon>Magnoliopsida</taxon>
        <taxon>eudicotyledons</taxon>
        <taxon>Gunneridae</taxon>
        <taxon>Pentapetalae</taxon>
        <taxon>rosids</taxon>
        <taxon>fabids</taxon>
        <taxon>Malpighiales</taxon>
        <taxon>Salicaceae</taxon>
        <taxon>Flacourtieae</taxon>
        <taxon>Dovyalis</taxon>
    </lineage>
</organism>
<dbReference type="AlphaFoldDB" id="A0AAV1RF78"/>
<gene>
    <name evidence="2" type="ORF">DCAF_LOCUS10124</name>
</gene>
<proteinExistence type="predicted"/>
<dbReference type="EMBL" id="CAWUPB010000956">
    <property type="protein sequence ID" value="CAK7334886.1"/>
    <property type="molecule type" value="Genomic_DNA"/>
</dbReference>
<accession>A0AAV1RF78</accession>
<protein>
    <submittedName>
        <fullName evidence="2">Uncharacterized protein</fullName>
    </submittedName>
</protein>